<keyword evidence="4 11" id="KW-0812">Transmembrane</keyword>
<name>A0A0G3VH06_9EUGL</name>
<evidence type="ECO:0000256" key="8">
    <source>
        <dbReference type="ARBA" id="ARBA00023136"/>
    </source>
</evidence>
<evidence type="ECO:0000256" key="12">
    <source>
        <dbReference type="RuleBase" id="RU003848"/>
    </source>
</evidence>
<keyword evidence="7 11" id="KW-0406">Ion transport</keyword>
<comment type="subunit">
    <text evidence="11">F-type ATPases have 2 components, F(1) - the catalytic core - and F(0) - the membrane proton channel. F(1) has five subunits: alpha(3), beta(3), gamma(1), delta(1), epsilon(1). F(0) has four main subunits: a(1), b(1), b'(1) and c(10-14). The alpha and beta chains form an alternating ring which encloses part of the gamma chain. F(1) is attached to F(0) by a central stalk formed by the gamma and epsilon chains, while a peripheral stalk is formed by the delta, b and b' chains.</text>
</comment>
<dbReference type="GO" id="GO:0009535">
    <property type="term" value="C:chloroplast thylakoid membrane"/>
    <property type="evidence" value="ECO:0007669"/>
    <property type="project" value="UniProtKB-SubCell"/>
</dbReference>
<evidence type="ECO:0000256" key="9">
    <source>
        <dbReference type="ARBA" id="ARBA00023310"/>
    </source>
</evidence>
<dbReference type="EMBL" id="KP455987">
    <property type="protein sequence ID" value="AKL78939.1"/>
    <property type="molecule type" value="Genomic_DNA"/>
</dbReference>
<keyword evidence="2 11" id="KW-0813">Transport</keyword>
<keyword evidence="5 11" id="KW-0375">Hydrogen ion transport</keyword>
<organism evidence="14">
    <name type="scientific">Monomorphina parapyrum</name>
    <dbReference type="NCBI Taxonomy" id="1664066"/>
    <lineage>
        <taxon>Eukaryota</taxon>
        <taxon>Discoba</taxon>
        <taxon>Euglenozoa</taxon>
        <taxon>Euglenida</taxon>
        <taxon>Spirocuta</taxon>
        <taxon>Euglenophyceae</taxon>
        <taxon>Euglenales</taxon>
        <taxon>Euglenaceae</taxon>
        <taxon>Monomorphina</taxon>
    </lineage>
</organism>
<dbReference type="GO" id="GO:0045259">
    <property type="term" value="C:proton-transporting ATP synthase complex"/>
    <property type="evidence" value="ECO:0007669"/>
    <property type="project" value="UniProtKB-KW"/>
</dbReference>
<protein>
    <recommendedName>
        <fullName evidence="11">ATP synthase subunit b, chloroplastic</fullName>
    </recommendedName>
    <alternativeName>
        <fullName evidence="11">ATP synthase F(0) sector subunit b</fullName>
    </alternativeName>
    <alternativeName>
        <fullName evidence="11">ATPase subunit I</fullName>
    </alternativeName>
</protein>
<comment type="miscellaneous">
    <text evidence="11">In plastids the F-type ATPase is also known as CF(1)CF(0).</text>
</comment>
<dbReference type="InterPro" id="IPR002146">
    <property type="entry name" value="ATP_synth_b/b'su_bac/chlpt"/>
</dbReference>
<gene>
    <name evidence="11 14" type="primary">atpF</name>
</gene>
<evidence type="ECO:0000256" key="3">
    <source>
        <dbReference type="ARBA" id="ARBA00022547"/>
    </source>
</evidence>
<comment type="similarity">
    <text evidence="11 12">Belongs to the ATPase B chain family.</text>
</comment>
<evidence type="ECO:0000256" key="6">
    <source>
        <dbReference type="ARBA" id="ARBA00022989"/>
    </source>
</evidence>
<keyword evidence="3 11" id="KW-0138">CF(0)</keyword>
<evidence type="ECO:0000313" key="14">
    <source>
        <dbReference type="EMBL" id="AKL78939.1"/>
    </source>
</evidence>
<proteinExistence type="inferred from homology"/>
<dbReference type="RefSeq" id="YP_009145466.1">
    <property type="nucleotide sequence ID" value="NC_027287.1"/>
</dbReference>
<comment type="function">
    <text evidence="11">Component of the F(0) channel, it forms part of the peripheral stalk, linking F(1) to F(0).</text>
</comment>
<evidence type="ECO:0000256" key="5">
    <source>
        <dbReference type="ARBA" id="ARBA00022781"/>
    </source>
</evidence>
<keyword evidence="6 11" id="KW-1133">Transmembrane helix</keyword>
<reference evidence="14" key="1">
    <citation type="journal article" date="2015" name="J. Eukaryot. Microbiol.">
        <title>Chloroplast Genome Evolution in the Euglenaceae.</title>
        <authorList>
            <person name="Bennett M.S."/>
            <person name="Triemer R.E."/>
        </authorList>
    </citation>
    <scope>NUCLEOTIDE SEQUENCE</scope>
    <source>
        <strain evidence="14">UTEX 2354</strain>
    </source>
</reference>
<evidence type="ECO:0000256" key="1">
    <source>
        <dbReference type="ARBA" id="ARBA00004167"/>
    </source>
</evidence>
<evidence type="ECO:0000256" key="10">
    <source>
        <dbReference type="ARBA" id="ARBA00025198"/>
    </source>
</evidence>
<comment type="subcellular location">
    <subcellularLocation>
        <location evidence="1">Membrane</location>
        <topology evidence="1">Single-pass membrane protein</topology>
    </subcellularLocation>
    <subcellularLocation>
        <location evidence="11">Plastid</location>
        <location evidence="11">Chloroplast thylakoid membrane</location>
        <topology evidence="11">Single-pass membrane protein</topology>
    </subcellularLocation>
</comment>
<keyword evidence="14" id="KW-0934">Plastid</keyword>
<keyword evidence="14" id="KW-0150">Chloroplast</keyword>
<dbReference type="GO" id="GO:0046933">
    <property type="term" value="F:proton-transporting ATP synthase activity, rotational mechanism"/>
    <property type="evidence" value="ECO:0007669"/>
    <property type="project" value="UniProtKB-UniRule"/>
</dbReference>
<feature type="coiled-coil region" evidence="13">
    <location>
        <begin position="54"/>
        <end position="88"/>
    </location>
</feature>
<dbReference type="CDD" id="cd06503">
    <property type="entry name" value="ATP-synt_Fo_b"/>
    <property type="match status" value="1"/>
</dbReference>
<sequence length="181" mass="20371">MIFNVNLFSIISESEGFGINTDIFETNVLNLSVVLGVLVYYGRIALGDLLTERKAIILKSLQEADNKFREAEENLSFAKKNFELAKAKSEEIRSQGLVLSSQTAKALLNNVDTDIKRLKATNLSSIKFEEEKSINEVCQKLSFSALSRAIDTLTKRLNSNLQKKIVLQNIEKLSTKILTRR</sequence>
<keyword evidence="8 11" id="KW-0472">Membrane</keyword>
<accession>A0A0G3VH06</accession>
<keyword evidence="11" id="KW-0793">Thylakoid</keyword>
<evidence type="ECO:0000256" key="13">
    <source>
        <dbReference type="SAM" id="Coils"/>
    </source>
</evidence>
<dbReference type="GeneID" id="24571386"/>
<dbReference type="AlphaFoldDB" id="A0A0G3VH06"/>
<evidence type="ECO:0000256" key="7">
    <source>
        <dbReference type="ARBA" id="ARBA00023065"/>
    </source>
</evidence>
<comment type="function">
    <text evidence="10 11">F(1)F(0) ATP synthase produces ATP from ADP in the presence of a proton or sodium gradient. F-type ATPases consist of two structural domains, F(1) containing the extramembraneous catalytic core and F(0) containing the membrane proton channel, linked together by a central stalk and a peripheral stalk. During catalysis, ATP synthesis in the catalytic domain of F(1) is coupled via a rotary mechanism of the central stalk subunits to proton translocation.</text>
</comment>
<dbReference type="PANTHER" id="PTHR34264:SF3">
    <property type="entry name" value="ATP SYNTHASE SUBUNIT B, CHLOROPLASTIC"/>
    <property type="match status" value="1"/>
</dbReference>
<evidence type="ECO:0000256" key="2">
    <source>
        <dbReference type="ARBA" id="ARBA00022448"/>
    </source>
</evidence>
<dbReference type="PANTHER" id="PTHR34264">
    <property type="entry name" value="ATP SYNTHASE SUBUNIT B, CHLOROPLASTIC"/>
    <property type="match status" value="1"/>
</dbReference>
<dbReference type="HAMAP" id="MF_01398">
    <property type="entry name" value="ATP_synth_b_bprime"/>
    <property type="match status" value="1"/>
</dbReference>
<evidence type="ECO:0000256" key="11">
    <source>
        <dbReference type="HAMAP-Rule" id="MF_01398"/>
    </source>
</evidence>
<geneLocation type="chloroplast" evidence="14"/>
<keyword evidence="9 11" id="KW-0066">ATP synthesis</keyword>
<keyword evidence="13" id="KW-0175">Coiled coil</keyword>
<evidence type="ECO:0000256" key="4">
    <source>
        <dbReference type="ARBA" id="ARBA00022692"/>
    </source>
</evidence>
<dbReference type="Pfam" id="PF00430">
    <property type="entry name" value="ATP-synt_B"/>
    <property type="match status" value="1"/>
</dbReference>